<keyword evidence="1" id="KW-0614">Plasmid</keyword>
<dbReference type="EMBL" id="KU356480">
    <property type="protein sequence ID" value="ANS55533.1"/>
    <property type="molecule type" value="Genomic_DNA"/>
</dbReference>
<sequence>MNKSVYVALTCLTLVSTQVFAKNIPDWVTSTPAGQSVYCVPAGSNIDVARKVALQFASEDQGRGVIKVDVSGSENAKTVEHNGSTVSSYTMSAETISTGKKQTVLLIEEALVDESLCILVQ</sequence>
<evidence type="ECO:0000313" key="1">
    <source>
        <dbReference type="EMBL" id="ANS55533.1"/>
    </source>
</evidence>
<organism evidence="1">
    <name type="scientific">Vibrio parahaemolyticus</name>
    <dbReference type="NCBI Taxonomy" id="670"/>
    <lineage>
        <taxon>Bacteria</taxon>
        <taxon>Pseudomonadati</taxon>
        <taxon>Pseudomonadota</taxon>
        <taxon>Gammaproteobacteria</taxon>
        <taxon>Vibrionales</taxon>
        <taxon>Vibrionaceae</taxon>
        <taxon>Vibrio</taxon>
    </lineage>
</organism>
<geneLocation type="plasmid" evidence="1">
    <name>pVPS92-VEB</name>
</geneLocation>
<dbReference type="RefSeq" id="WP_172687294.1">
    <property type="nucleotide sequence ID" value="NZ_JAESOU010000012.1"/>
</dbReference>
<protein>
    <submittedName>
        <fullName evidence="1">Uncharacterized protein</fullName>
    </submittedName>
</protein>
<name>A0A1B1LR52_VIBPH</name>
<accession>A0A1B1LR52</accession>
<dbReference type="AlphaFoldDB" id="A0A1B1LR52"/>
<reference evidence="1" key="1">
    <citation type="journal article" date="2016" name="Antimicrob. Agents Chemother.">
        <title>Genetic Characterization of a blaVEB-2-carrying plasmid in Vibrio parahaemolyticus.</title>
        <authorList>
            <person name="Li R."/>
            <person name="Ye L."/>
            <person name="Zheng Z."/>
            <person name="Chan E.W."/>
            <person name="Chen S."/>
        </authorList>
    </citation>
    <scope>NUCLEOTIDE SEQUENCE</scope>
    <source>
        <strain evidence="1">VPS92</strain>
        <plasmid evidence="1">pVPS92-VEB</plasmid>
    </source>
</reference>
<proteinExistence type="predicted"/>